<dbReference type="InterPro" id="IPR009003">
    <property type="entry name" value="Peptidase_S1_PA"/>
</dbReference>
<accession>A0A1I4M853</accession>
<sequence>MRKKISQKKLDYILEKARFSNVAKSCRRFLFNYLAESMEQRGYFHVDRMYGAGSGVLLKYKDKFFVLTAKHVLKNNLHGEFQNESPFWIPVKFKPKWETLYDFMFPHLIWNIGELMPIVDCDIVLSDICLVELFEPKKYHFPDHYIEIKNINSVLSKKEFYEGQFLLISGYPFEKNHFDFPLVSEKYTHSTIIHRQTIPGILIKPDDIGYISFQLTDGDFQHENLDGMSGGVVYNVMPKANQIRLAGIAITAGNNICRFIPSYLFIDAILDYQNASYKIIDPIINKPLSLERLWMIQEDYLREFDPKFKSTASKNSNN</sequence>
<name>A0A1I4M853_9PROT</name>
<dbReference type="OrthoDB" id="6182042at2"/>
<keyword evidence="2" id="KW-1185">Reference proteome</keyword>
<evidence type="ECO:0008006" key="3">
    <source>
        <dbReference type="Google" id="ProtNLM"/>
    </source>
</evidence>
<dbReference type="Proteomes" id="UP000183287">
    <property type="component" value="Unassembled WGS sequence"/>
</dbReference>
<dbReference type="SUPFAM" id="SSF50494">
    <property type="entry name" value="Trypsin-like serine proteases"/>
    <property type="match status" value="1"/>
</dbReference>
<proteinExistence type="predicted"/>
<gene>
    <name evidence="1" type="ORF">SAMN05421863_10093</name>
</gene>
<evidence type="ECO:0000313" key="2">
    <source>
        <dbReference type="Proteomes" id="UP000183287"/>
    </source>
</evidence>
<dbReference type="RefSeq" id="WP_074904338.1">
    <property type="nucleotide sequence ID" value="NZ_FOUB01000009.1"/>
</dbReference>
<evidence type="ECO:0000313" key="1">
    <source>
        <dbReference type="EMBL" id="SFL99414.1"/>
    </source>
</evidence>
<organism evidence="1 2">
    <name type="scientific">Nitrosomonas communis</name>
    <dbReference type="NCBI Taxonomy" id="44574"/>
    <lineage>
        <taxon>Bacteria</taxon>
        <taxon>Pseudomonadati</taxon>
        <taxon>Pseudomonadota</taxon>
        <taxon>Betaproteobacteria</taxon>
        <taxon>Nitrosomonadales</taxon>
        <taxon>Nitrosomonadaceae</taxon>
        <taxon>Nitrosomonas</taxon>
    </lineage>
</organism>
<reference evidence="2" key="1">
    <citation type="submission" date="2016-10" db="EMBL/GenBank/DDBJ databases">
        <authorList>
            <person name="Varghese N."/>
            <person name="Submissions S."/>
        </authorList>
    </citation>
    <scope>NUCLEOTIDE SEQUENCE [LARGE SCALE GENOMIC DNA]</scope>
    <source>
        <strain evidence="2">Nm44</strain>
    </source>
</reference>
<dbReference type="AlphaFoldDB" id="A0A1I4M853"/>
<dbReference type="EMBL" id="FOUB01000009">
    <property type="protein sequence ID" value="SFL99414.1"/>
    <property type="molecule type" value="Genomic_DNA"/>
</dbReference>
<protein>
    <recommendedName>
        <fullName evidence="3">Trypsin-like peptidase domain-containing protein</fullName>
    </recommendedName>
</protein>